<dbReference type="Pfam" id="PF06026">
    <property type="entry name" value="Rib_5-P_isom_A"/>
    <property type="match status" value="1"/>
</dbReference>
<evidence type="ECO:0000256" key="5">
    <source>
        <dbReference type="ARBA" id="ARBA00023235"/>
    </source>
</evidence>
<organism evidence="6 7">
    <name type="scientific">Ostreobium quekettii</name>
    <dbReference type="NCBI Taxonomy" id="121088"/>
    <lineage>
        <taxon>Eukaryota</taxon>
        <taxon>Viridiplantae</taxon>
        <taxon>Chlorophyta</taxon>
        <taxon>core chlorophytes</taxon>
        <taxon>Ulvophyceae</taxon>
        <taxon>TCBD clade</taxon>
        <taxon>Bryopsidales</taxon>
        <taxon>Ostreobineae</taxon>
        <taxon>Ostreobiaceae</taxon>
        <taxon>Ostreobium</taxon>
    </lineage>
</organism>
<sequence>MVAPAAACRSPAPASSLRRAAMVVTRSFTPLRLRRSRRGALACAAALTQDELKKEAAWKAVDYVESGMVLGLGTGSTAAFAVERIGNLLKDGTLKDIVGVPTSVRTYEQAKGLGIPLATLDEQPNIDLAIDGADEVDPNLDVVKGRGGALLREKMVEMASKKFVCIVDETKLVAGLGGSQDAMPVEIVQFCWKYNLQRLQNLPEVSGCEAKLRMDGDKPYVTDNSNYIVDLYFKNPIKDAHAAAKAMEGMEGIVDHGLFLDMVDVCIIAGKGGVEVKERK</sequence>
<evidence type="ECO:0000313" key="7">
    <source>
        <dbReference type="Proteomes" id="UP000708148"/>
    </source>
</evidence>
<dbReference type="Gene3D" id="3.40.50.1360">
    <property type="match status" value="1"/>
</dbReference>
<keyword evidence="5" id="KW-0413">Isomerase</keyword>
<proteinExistence type="inferred from homology"/>
<dbReference type="AlphaFoldDB" id="A0A8S1J4C1"/>
<protein>
    <recommendedName>
        <fullName evidence="4">ribose-5-phosphate isomerase</fullName>
        <ecNumber evidence="4">5.3.1.6</ecNumber>
    </recommendedName>
</protein>
<dbReference type="InterPro" id="IPR037171">
    <property type="entry name" value="NagB/RpiA_transferase-like"/>
</dbReference>
<dbReference type="SUPFAM" id="SSF100950">
    <property type="entry name" value="NagB/RpiA/CoA transferase-like"/>
    <property type="match status" value="1"/>
</dbReference>
<dbReference type="FunFam" id="3.40.50.1360:FF:000001">
    <property type="entry name" value="Ribose-5-phosphate isomerase A"/>
    <property type="match status" value="1"/>
</dbReference>
<evidence type="ECO:0000313" key="6">
    <source>
        <dbReference type="EMBL" id="CAD7700650.1"/>
    </source>
</evidence>
<accession>A0A8S1J4C1</accession>
<dbReference type="GO" id="GO:0004751">
    <property type="term" value="F:ribose-5-phosphate isomerase activity"/>
    <property type="evidence" value="ECO:0007669"/>
    <property type="project" value="UniProtKB-EC"/>
</dbReference>
<dbReference type="InterPro" id="IPR020672">
    <property type="entry name" value="Ribose5P_isomerase_typA_subgr"/>
</dbReference>
<dbReference type="InterPro" id="IPR004788">
    <property type="entry name" value="Ribose5P_isomerase_type_A"/>
</dbReference>
<dbReference type="OrthoDB" id="1555531at2759"/>
<dbReference type="CDD" id="cd01398">
    <property type="entry name" value="RPI_A"/>
    <property type="match status" value="1"/>
</dbReference>
<dbReference type="EC" id="5.3.1.6" evidence="4"/>
<dbReference type="PANTHER" id="PTHR43748">
    <property type="entry name" value="RIBOSE-5-PHOSPHATE ISOMERASE 3, CHLOROPLASTIC-RELATED"/>
    <property type="match status" value="1"/>
</dbReference>
<evidence type="ECO:0000256" key="2">
    <source>
        <dbReference type="ARBA" id="ARBA00004988"/>
    </source>
</evidence>
<evidence type="ECO:0000256" key="1">
    <source>
        <dbReference type="ARBA" id="ARBA00001713"/>
    </source>
</evidence>
<comment type="caution">
    <text evidence="6">The sequence shown here is derived from an EMBL/GenBank/DDBJ whole genome shotgun (WGS) entry which is preliminary data.</text>
</comment>
<dbReference type="PANTHER" id="PTHR43748:SF3">
    <property type="entry name" value="RIBOSE-5-PHOSPHATE ISOMERASE 3, CHLOROPLASTIC-RELATED"/>
    <property type="match status" value="1"/>
</dbReference>
<dbReference type="NCBIfam" id="NF001924">
    <property type="entry name" value="PRK00702.1"/>
    <property type="match status" value="1"/>
</dbReference>
<dbReference type="NCBIfam" id="TIGR00021">
    <property type="entry name" value="rpiA"/>
    <property type="match status" value="1"/>
</dbReference>
<dbReference type="InterPro" id="IPR050262">
    <property type="entry name" value="Ribose-5P_isomerase"/>
</dbReference>
<keyword evidence="7" id="KW-1185">Reference proteome</keyword>
<evidence type="ECO:0000256" key="4">
    <source>
        <dbReference type="ARBA" id="ARBA00011959"/>
    </source>
</evidence>
<evidence type="ECO:0000256" key="3">
    <source>
        <dbReference type="ARBA" id="ARBA00008088"/>
    </source>
</evidence>
<reference evidence="6" key="1">
    <citation type="submission" date="2020-12" db="EMBL/GenBank/DDBJ databases">
        <authorList>
            <person name="Iha C."/>
        </authorList>
    </citation>
    <scope>NUCLEOTIDE SEQUENCE</scope>
</reference>
<name>A0A8S1J4C1_9CHLO</name>
<dbReference type="EMBL" id="CAJHUC010001315">
    <property type="protein sequence ID" value="CAD7700650.1"/>
    <property type="molecule type" value="Genomic_DNA"/>
</dbReference>
<comment type="pathway">
    <text evidence="2">Carbohydrate degradation; pentose phosphate pathway; D-ribose 5-phosphate from D-ribulose 5-phosphate (non-oxidative stage): step 1/1.</text>
</comment>
<comment type="similarity">
    <text evidence="3">Belongs to the ribose 5-phosphate isomerase family.</text>
</comment>
<dbReference type="Proteomes" id="UP000708148">
    <property type="component" value="Unassembled WGS sequence"/>
</dbReference>
<dbReference type="Gene3D" id="3.30.70.260">
    <property type="match status" value="1"/>
</dbReference>
<gene>
    <name evidence="6" type="ORF">OSTQU699_LOCUS6009</name>
</gene>
<comment type="catalytic activity">
    <reaction evidence="1">
        <text>aldehydo-D-ribose 5-phosphate = D-ribulose 5-phosphate</text>
        <dbReference type="Rhea" id="RHEA:14657"/>
        <dbReference type="ChEBI" id="CHEBI:58121"/>
        <dbReference type="ChEBI" id="CHEBI:58273"/>
        <dbReference type="EC" id="5.3.1.6"/>
    </reaction>
</comment>
<dbReference type="SUPFAM" id="SSF75445">
    <property type="entry name" value="D-ribose-5-phosphate isomerase (RpiA), lid domain"/>
    <property type="match status" value="1"/>
</dbReference>
<dbReference type="HAMAP" id="MF_00170">
    <property type="entry name" value="Rib_5P_isom_A"/>
    <property type="match status" value="1"/>
</dbReference>
<dbReference type="GO" id="GO:0009052">
    <property type="term" value="P:pentose-phosphate shunt, non-oxidative branch"/>
    <property type="evidence" value="ECO:0007669"/>
    <property type="project" value="InterPro"/>
</dbReference>